<accession>A0A6J7WI64</accession>
<dbReference type="EMBL" id="LR798216">
    <property type="protein sequence ID" value="CAB5194637.1"/>
    <property type="molecule type" value="Genomic_DNA"/>
</dbReference>
<sequence>MTPKEKATELSNKYFEQFLAFGEYLSIEKANKCALIAVEEIIKYQDEFMNVVRYELPSNIVSIIPYKYWDEVKQEIEKL</sequence>
<reference evidence="1" key="1">
    <citation type="submission" date="2020-05" db="EMBL/GenBank/DDBJ databases">
        <authorList>
            <person name="Chiriac C."/>
            <person name="Salcher M."/>
            <person name="Ghai R."/>
            <person name="Kavagutti S V."/>
        </authorList>
    </citation>
    <scope>NUCLEOTIDE SEQUENCE</scope>
</reference>
<proteinExistence type="predicted"/>
<protein>
    <submittedName>
        <fullName evidence="1">Uncharacterized protein</fullName>
    </submittedName>
</protein>
<evidence type="ECO:0000313" key="1">
    <source>
        <dbReference type="EMBL" id="CAB5194637.1"/>
    </source>
</evidence>
<organism evidence="1">
    <name type="scientific">uncultured Caudovirales phage</name>
    <dbReference type="NCBI Taxonomy" id="2100421"/>
    <lineage>
        <taxon>Viruses</taxon>
        <taxon>Duplodnaviria</taxon>
        <taxon>Heunggongvirae</taxon>
        <taxon>Uroviricota</taxon>
        <taxon>Caudoviricetes</taxon>
        <taxon>Peduoviridae</taxon>
        <taxon>Maltschvirus</taxon>
        <taxon>Maltschvirus maltsch</taxon>
    </lineage>
</organism>
<gene>
    <name evidence="1" type="ORF">UFOVP174_19</name>
</gene>
<name>A0A6J7WI64_9CAUD</name>